<gene>
    <name evidence="2" type="ORF">NGB36_20655</name>
</gene>
<name>A0ABT1Q0X6_9ACTN</name>
<keyword evidence="3" id="KW-1185">Reference proteome</keyword>
<organism evidence="2 3">
    <name type="scientific">Streptomyces humicola</name>
    <dbReference type="NCBI Taxonomy" id="2953240"/>
    <lineage>
        <taxon>Bacteria</taxon>
        <taxon>Bacillati</taxon>
        <taxon>Actinomycetota</taxon>
        <taxon>Actinomycetes</taxon>
        <taxon>Kitasatosporales</taxon>
        <taxon>Streptomycetaceae</taxon>
        <taxon>Streptomyces</taxon>
    </lineage>
</organism>
<evidence type="ECO:0000313" key="2">
    <source>
        <dbReference type="EMBL" id="MCQ4082945.1"/>
    </source>
</evidence>
<dbReference type="Pfam" id="PF14013">
    <property type="entry name" value="MT0933_antitox"/>
    <property type="match status" value="1"/>
</dbReference>
<dbReference type="Proteomes" id="UP001057702">
    <property type="component" value="Unassembled WGS sequence"/>
</dbReference>
<evidence type="ECO:0000256" key="1">
    <source>
        <dbReference type="SAM" id="MobiDB-lite"/>
    </source>
</evidence>
<dbReference type="EMBL" id="JANFNG010000017">
    <property type="protein sequence ID" value="MCQ4082945.1"/>
    <property type="molecule type" value="Genomic_DNA"/>
</dbReference>
<proteinExistence type="predicted"/>
<reference evidence="2" key="1">
    <citation type="submission" date="2022-06" db="EMBL/GenBank/DDBJ databases">
        <title>Draft genome sequence of Streptomyces sp. RB6PN25 isolated from peat swamp forest in Thailand.</title>
        <authorList>
            <person name="Duangmal K."/>
            <person name="Klaysubun C."/>
        </authorList>
    </citation>
    <scope>NUCLEOTIDE SEQUENCE</scope>
    <source>
        <strain evidence="2">RB6PN25</strain>
    </source>
</reference>
<comment type="caution">
    <text evidence="2">The sequence shown here is derived from an EMBL/GenBank/DDBJ whole genome shotgun (WGS) entry which is preliminary data.</text>
</comment>
<evidence type="ECO:0000313" key="3">
    <source>
        <dbReference type="Proteomes" id="UP001057702"/>
    </source>
</evidence>
<feature type="compositionally biased region" description="Basic and acidic residues" evidence="1">
    <location>
        <begin position="14"/>
        <end position="31"/>
    </location>
</feature>
<feature type="compositionally biased region" description="Basic and acidic residues" evidence="1">
    <location>
        <begin position="55"/>
        <end position="69"/>
    </location>
</feature>
<feature type="region of interest" description="Disordered" evidence="1">
    <location>
        <begin position="13"/>
        <end position="77"/>
    </location>
</feature>
<dbReference type="RefSeq" id="WP_255921855.1">
    <property type="nucleotide sequence ID" value="NZ_JANFNG010000017.1"/>
</dbReference>
<sequence>MGFLDAIKGRFSKGKAEDLARRHGDKVDTGMDKASQQLDEGSGGKYSEQIQTGTEKAKDTLGNLDKDQGGTDGGAPS</sequence>
<accession>A0ABT1Q0X6</accession>
<dbReference type="InterPro" id="IPR028037">
    <property type="entry name" value="Antitoxin_Rv0909/MT0933"/>
</dbReference>
<protein>
    <submittedName>
        <fullName evidence="2">Antitoxin</fullName>
    </submittedName>
</protein>